<evidence type="ECO:0000256" key="1">
    <source>
        <dbReference type="SAM" id="SignalP"/>
    </source>
</evidence>
<feature type="chain" id="PRO_5001457309" evidence="1">
    <location>
        <begin position="26"/>
        <end position="190"/>
    </location>
</feature>
<dbReference type="PANTHER" id="PTHR34406:SF1">
    <property type="entry name" value="PROTEIN YCEI"/>
    <property type="match status" value="1"/>
</dbReference>
<dbReference type="PANTHER" id="PTHR34406">
    <property type="entry name" value="PROTEIN YCEI"/>
    <property type="match status" value="1"/>
</dbReference>
<proteinExistence type="predicted"/>
<dbReference type="PATRIC" id="fig|1042209.11.peg.306"/>
<dbReference type="HOGENOM" id="CLU_071003_5_1_6"/>
<dbReference type="InterPro" id="IPR007372">
    <property type="entry name" value="Lipid/polyisoprenoid-bd_YceI"/>
</dbReference>
<reference evidence="3 4" key="1">
    <citation type="journal article" date="2011" name="J. Bacteriol.">
        <title>Draft genome sequence of the polycyclic aromatic hydrocarbon-degrading, genetically engineered bioluminescent bioreporter Pseudomonas fluorescens HK44.</title>
        <authorList>
            <person name="Chauhan A."/>
            <person name="Layton A.C."/>
            <person name="Williams D.E."/>
            <person name="Smartt A.E."/>
            <person name="Ripp S."/>
            <person name="Karpinets T.V."/>
            <person name="Brown S.D."/>
            <person name="Sayler G.S."/>
        </authorList>
    </citation>
    <scope>NUCLEOTIDE SEQUENCE [LARGE SCALE GENOMIC DNA]</scope>
    <source>
        <strain evidence="3 4">HK44</strain>
    </source>
</reference>
<gene>
    <name evidence="3" type="ORF">HK44_015815</name>
</gene>
<dbReference type="RefSeq" id="WP_019689652.1">
    <property type="nucleotide sequence ID" value="NZ_AFOY02000002.1"/>
</dbReference>
<sequence>MTHRFPRSVILAAALVFGTTTGAQAVEYKRVNASASRISFTYNQMGARVYGTFGKFEATLDFNSANPSAAHATLIIQLDSIDAGNSDANSELKKPAWFNTAAYPEAKFVSSSVTALGDNRYEVTGKLTLKGITREVGAQITLKPQSAIGVFDGEFILKRGDFKIGEGEWADYGVISNEINIKFRVVAPEQ</sequence>
<evidence type="ECO:0000313" key="4">
    <source>
        <dbReference type="Proteomes" id="UP000022611"/>
    </source>
</evidence>
<evidence type="ECO:0000259" key="2">
    <source>
        <dbReference type="SMART" id="SM00867"/>
    </source>
</evidence>
<organism evidence="3 4">
    <name type="scientific">Pseudomonas fluorescens HK44</name>
    <dbReference type="NCBI Taxonomy" id="1042209"/>
    <lineage>
        <taxon>Bacteria</taxon>
        <taxon>Pseudomonadati</taxon>
        <taxon>Pseudomonadota</taxon>
        <taxon>Gammaproteobacteria</taxon>
        <taxon>Pseudomonadales</taxon>
        <taxon>Pseudomonadaceae</taxon>
        <taxon>Pseudomonas</taxon>
    </lineage>
</organism>
<accession>A0A010SUK5</accession>
<dbReference type="OrthoDB" id="1247465at2"/>
<feature type="signal peptide" evidence="1">
    <location>
        <begin position="1"/>
        <end position="25"/>
    </location>
</feature>
<dbReference type="Pfam" id="PF04264">
    <property type="entry name" value="YceI"/>
    <property type="match status" value="1"/>
</dbReference>
<comment type="caution">
    <text evidence="3">The sequence shown here is derived from an EMBL/GenBank/DDBJ whole genome shotgun (WGS) entry which is preliminary data.</text>
</comment>
<dbReference type="eggNOG" id="COG2353">
    <property type="taxonomic scope" value="Bacteria"/>
</dbReference>
<dbReference type="EMBL" id="AFOY02000002">
    <property type="protein sequence ID" value="EXF96415.1"/>
    <property type="molecule type" value="Genomic_DNA"/>
</dbReference>
<name>A0A010SUK5_PSEFL</name>
<protein>
    <submittedName>
        <fullName evidence="3">Polyisoprenoid-binding protein</fullName>
    </submittedName>
</protein>
<dbReference type="Proteomes" id="UP000022611">
    <property type="component" value="Unassembled WGS sequence"/>
</dbReference>
<keyword evidence="1" id="KW-0732">Signal</keyword>
<evidence type="ECO:0000313" key="3">
    <source>
        <dbReference type="EMBL" id="EXF96415.1"/>
    </source>
</evidence>
<dbReference type="Gene3D" id="2.40.128.110">
    <property type="entry name" value="Lipid/polyisoprenoid-binding, YceI-like"/>
    <property type="match status" value="1"/>
</dbReference>
<dbReference type="SUPFAM" id="SSF101874">
    <property type="entry name" value="YceI-like"/>
    <property type="match status" value="1"/>
</dbReference>
<feature type="domain" description="Lipid/polyisoprenoid-binding YceI-like" evidence="2">
    <location>
        <begin position="27"/>
        <end position="188"/>
    </location>
</feature>
<dbReference type="SMART" id="SM00867">
    <property type="entry name" value="YceI"/>
    <property type="match status" value="1"/>
</dbReference>
<dbReference type="InterPro" id="IPR036761">
    <property type="entry name" value="TTHA0802/YceI-like_sf"/>
</dbReference>
<dbReference type="AlphaFoldDB" id="A0A010SUK5"/>